<name>A0ACC2L8S3_PERAE</name>
<evidence type="ECO:0000313" key="1">
    <source>
        <dbReference type="EMBL" id="KAJ8629854.1"/>
    </source>
</evidence>
<keyword evidence="2" id="KW-1185">Reference proteome</keyword>
<dbReference type="Proteomes" id="UP001234297">
    <property type="component" value="Chromosome 7"/>
</dbReference>
<gene>
    <name evidence="1" type="ORF">MRB53_023177</name>
</gene>
<reference evidence="1 2" key="1">
    <citation type="journal article" date="2022" name="Hortic Res">
        <title>A haplotype resolved chromosomal level avocado genome allows analysis of novel avocado genes.</title>
        <authorList>
            <person name="Nath O."/>
            <person name="Fletcher S.J."/>
            <person name="Hayward A."/>
            <person name="Shaw L.M."/>
            <person name="Masouleh A.K."/>
            <person name="Furtado A."/>
            <person name="Henry R.J."/>
            <person name="Mitter N."/>
        </authorList>
    </citation>
    <scope>NUCLEOTIDE SEQUENCE [LARGE SCALE GENOMIC DNA]</scope>
    <source>
        <strain evidence="2">cv. Hass</strain>
    </source>
</reference>
<evidence type="ECO:0000313" key="2">
    <source>
        <dbReference type="Proteomes" id="UP001234297"/>
    </source>
</evidence>
<dbReference type="EMBL" id="CM056815">
    <property type="protein sequence ID" value="KAJ8629854.1"/>
    <property type="molecule type" value="Genomic_DNA"/>
</dbReference>
<organism evidence="1 2">
    <name type="scientific">Persea americana</name>
    <name type="common">Avocado</name>
    <dbReference type="NCBI Taxonomy" id="3435"/>
    <lineage>
        <taxon>Eukaryota</taxon>
        <taxon>Viridiplantae</taxon>
        <taxon>Streptophyta</taxon>
        <taxon>Embryophyta</taxon>
        <taxon>Tracheophyta</taxon>
        <taxon>Spermatophyta</taxon>
        <taxon>Magnoliopsida</taxon>
        <taxon>Magnoliidae</taxon>
        <taxon>Laurales</taxon>
        <taxon>Lauraceae</taxon>
        <taxon>Persea</taxon>
    </lineage>
</organism>
<accession>A0ACC2L8S3</accession>
<sequence length="151" mass="16747">MNKMFSLNLSGNVSRALTVKGDDDAKLWHLRNVVFDEDAEWKWEQEPRNDCSAQRSITFDSSTDEQGVIEVPSSPSTPSSHHSSPGSLKSHKHLFQFTHSFLSICLEPLLPDCLVVFTVLLPTDYFSGKPSAANAGGPSMTIVARKFHLQD</sequence>
<comment type="caution">
    <text evidence="1">The sequence shown here is derived from an EMBL/GenBank/DDBJ whole genome shotgun (WGS) entry which is preliminary data.</text>
</comment>
<proteinExistence type="predicted"/>
<protein>
    <submittedName>
        <fullName evidence="1">Uncharacterized protein</fullName>
    </submittedName>
</protein>